<name>A0AAU9D1R0_9BACT</name>
<gene>
    <name evidence="1" type="ORF">FUAX_54990</name>
</gene>
<dbReference type="Proteomes" id="UP001348817">
    <property type="component" value="Plasmid pFA11"/>
</dbReference>
<dbReference type="EMBL" id="AP025325">
    <property type="protein sequence ID" value="BDD13067.1"/>
    <property type="molecule type" value="Genomic_DNA"/>
</dbReference>
<accession>A0AAU9D1R0</accession>
<evidence type="ECO:0000313" key="1">
    <source>
        <dbReference type="EMBL" id="BDD13067.1"/>
    </source>
</evidence>
<organism evidence="1 2">
    <name type="scientific">Fulvitalea axinellae</name>
    <dbReference type="NCBI Taxonomy" id="1182444"/>
    <lineage>
        <taxon>Bacteria</taxon>
        <taxon>Pseudomonadati</taxon>
        <taxon>Bacteroidota</taxon>
        <taxon>Cytophagia</taxon>
        <taxon>Cytophagales</taxon>
        <taxon>Persicobacteraceae</taxon>
        <taxon>Fulvitalea</taxon>
    </lineage>
</organism>
<proteinExistence type="predicted"/>
<keyword evidence="1" id="KW-0614">Plasmid</keyword>
<geneLocation type="plasmid" evidence="1 2">
    <name>pFA11</name>
</geneLocation>
<dbReference type="AlphaFoldDB" id="A0AAU9D1R0"/>
<reference evidence="1 2" key="1">
    <citation type="submission" date="2021-12" db="EMBL/GenBank/DDBJ databases">
        <title>Genome sequencing of bacteria with rrn-lacking chromosome and rrn-plasmid.</title>
        <authorList>
            <person name="Anda M."/>
            <person name="Iwasaki W."/>
        </authorList>
    </citation>
    <scope>NUCLEOTIDE SEQUENCE [LARGE SCALE GENOMIC DNA]</scope>
    <source>
        <strain evidence="1 2">DSM 100852</strain>
        <plasmid evidence="1 2">pFA11</plasmid>
    </source>
</reference>
<protein>
    <submittedName>
        <fullName evidence="1">Uncharacterized protein</fullName>
    </submittedName>
</protein>
<dbReference type="KEGG" id="fax:FUAX_54990"/>
<keyword evidence="2" id="KW-1185">Reference proteome</keyword>
<evidence type="ECO:0000313" key="2">
    <source>
        <dbReference type="Proteomes" id="UP001348817"/>
    </source>
</evidence>
<sequence length="151" mass="17864">MVVSSYFLRRFMNRPCIYIFIRDIYIEYITSVLQKEGHVASFRIVNFEPGRYHRTNYTYRYSVNGKNYDVWIEGRSSLDNSIGYVAYLPEFPSYSCLIRRTSKTDVHDLQHGGEFKSLFGELHSSDSHVPFDSIPYSWLMNRWDIKGTSDE</sequence>